<evidence type="ECO:0000313" key="4">
    <source>
        <dbReference type="Proteomes" id="UP000799757"/>
    </source>
</evidence>
<feature type="region of interest" description="Disordered" evidence="1">
    <location>
        <begin position="190"/>
        <end position="209"/>
    </location>
</feature>
<accession>A0A6A6XKD8</accession>
<keyword evidence="4" id="KW-1185">Reference proteome</keyword>
<proteinExistence type="predicted"/>
<dbReference type="AlphaFoldDB" id="A0A6A6XKD8"/>
<evidence type="ECO:0000313" key="3">
    <source>
        <dbReference type="EMBL" id="KAF2797000.1"/>
    </source>
</evidence>
<feature type="transmembrane region" description="Helical" evidence="2">
    <location>
        <begin position="18"/>
        <end position="38"/>
    </location>
</feature>
<keyword evidence="2" id="KW-0812">Transmembrane</keyword>
<keyword evidence="2" id="KW-0472">Membrane</keyword>
<dbReference type="Proteomes" id="UP000799757">
    <property type="component" value="Unassembled WGS sequence"/>
</dbReference>
<keyword evidence="2" id="KW-1133">Transmembrane helix</keyword>
<sequence>MDGMHSSQVSTASNHDTIIIIVILTTGIGIFIWVIWICRRKFGQRIDGVLPMRVRYSSFAANVPAAIPIEFVSRNRQIREHRVIQGTALLNLRTGQYYESRPSAVERSHLAGHPPFRLATPGHVVIPSPRVVRIPENVVLRGRAFRQGRAHNVSIVNVPAIEHMGFHNVGFYDGARQYYDAFDSVSTLPRYSTPPPAYQSEDATSRYSV</sequence>
<protein>
    <submittedName>
        <fullName evidence="3">Uncharacterized protein</fullName>
    </submittedName>
</protein>
<name>A0A6A6XKD8_9PLEO</name>
<gene>
    <name evidence="3" type="ORF">K505DRAFT_358823</name>
</gene>
<evidence type="ECO:0000256" key="1">
    <source>
        <dbReference type="SAM" id="MobiDB-lite"/>
    </source>
</evidence>
<dbReference type="EMBL" id="MU001817">
    <property type="protein sequence ID" value="KAF2797000.1"/>
    <property type="molecule type" value="Genomic_DNA"/>
</dbReference>
<organism evidence="3 4">
    <name type="scientific">Melanomma pulvis-pyrius CBS 109.77</name>
    <dbReference type="NCBI Taxonomy" id="1314802"/>
    <lineage>
        <taxon>Eukaryota</taxon>
        <taxon>Fungi</taxon>
        <taxon>Dikarya</taxon>
        <taxon>Ascomycota</taxon>
        <taxon>Pezizomycotina</taxon>
        <taxon>Dothideomycetes</taxon>
        <taxon>Pleosporomycetidae</taxon>
        <taxon>Pleosporales</taxon>
        <taxon>Melanommataceae</taxon>
        <taxon>Melanomma</taxon>
    </lineage>
</organism>
<reference evidence="3" key="1">
    <citation type="journal article" date="2020" name="Stud. Mycol.">
        <title>101 Dothideomycetes genomes: a test case for predicting lifestyles and emergence of pathogens.</title>
        <authorList>
            <person name="Haridas S."/>
            <person name="Albert R."/>
            <person name="Binder M."/>
            <person name="Bloem J."/>
            <person name="Labutti K."/>
            <person name="Salamov A."/>
            <person name="Andreopoulos B."/>
            <person name="Baker S."/>
            <person name="Barry K."/>
            <person name="Bills G."/>
            <person name="Bluhm B."/>
            <person name="Cannon C."/>
            <person name="Castanera R."/>
            <person name="Culley D."/>
            <person name="Daum C."/>
            <person name="Ezra D."/>
            <person name="Gonzalez J."/>
            <person name="Henrissat B."/>
            <person name="Kuo A."/>
            <person name="Liang C."/>
            <person name="Lipzen A."/>
            <person name="Lutzoni F."/>
            <person name="Magnuson J."/>
            <person name="Mondo S."/>
            <person name="Nolan M."/>
            <person name="Ohm R."/>
            <person name="Pangilinan J."/>
            <person name="Park H.-J."/>
            <person name="Ramirez L."/>
            <person name="Alfaro M."/>
            <person name="Sun H."/>
            <person name="Tritt A."/>
            <person name="Yoshinaga Y."/>
            <person name="Zwiers L.-H."/>
            <person name="Turgeon B."/>
            <person name="Goodwin S."/>
            <person name="Spatafora J."/>
            <person name="Crous P."/>
            <person name="Grigoriev I."/>
        </authorList>
    </citation>
    <scope>NUCLEOTIDE SEQUENCE</scope>
    <source>
        <strain evidence="3">CBS 109.77</strain>
    </source>
</reference>
<evidence type="ECO:0000256" key="2">
    <source>
        <dbReference type="SAM" id="Phobius"/>
    </source>
</evidence>